<gene>
    <name evidence="2" type="ORF">CLIM01_01663</name>
</gene>
<protein>
    <submittedName>
        <fullName evidence="2">Uncharacterized protein</fullName>
    </submittedName>
</protein>
<dbReference type="Proteomes" id="UP001169217">
    <property type="component" value="Unassembled WGS sequence"/>
</dbReference>
<feature type="compositionally biased region" description="Polar residues" evidence="1">
    <location>
        <begin position="11"/>
        <end position="38"/>
    </location>
</feature>
<dbReference type="EMBL" id="JARUPT010000028">
    <property type="protein sequence ID" value="KAK0380993.1"/>
    <property type="molecule type" value="Genomic_DNA"/>
</dbReference>
<accession>A0ABQ9QBC9</accession>
<keyword evidence="3" id="KW-1185">Reference proteome</keyword>
<proteinExistence type="predicted"/>
<name>A0ABQ9QBC9_9PEZI</name>
<organism evidence="2 3">
    <name type="scientific">Colletotrichum limetticola</name>
    <dbReference type="NCBI Taxonomy" id="1209924"/>
    <lineage>
        <taxon>Eukaryota</taxon>
        <taxon>Fungi</taxon>
        <taxon>Dikarya</taxon>
        <taxon>Ascomycota</taxon>
        <taxon>Pezizomycotina</taxon>
        <taxon>Sordariomycetes</taxon>
        <taxon>Hypocreomycetidae</taxon>
        <taxon>Glomerellales</taxon>
        <taxon>Glomerellaceae</taxon>
        <taxon>Colletotrichum</taxon>
        <taxon>Colletotrichum acutatum species complex</taxon>
    </lineage>
</organism>
<sequence length="102" mass="10266">MKANDGKSPGCRSQQANSPATAKSSTMATQSLPQSDSVTPLAEPSAITPPGTTMSVRRQASGPSSSAGTRSRALTSRTRGSGLFALLTMALGARPSSVVSCP</sequence>
<feature type="compositionally biased region" description="Polar residues" evidence="1">
    <location>
        <begin position="50"/>
        <end position="76"/>
    </location>
</feature>
<evidence type="ECO:0000313" key="3">
    <source>
        <dbReference type="Proteomes" id="UP001169217"/>
    </source>
</evidence>
<evidence type="ECO:0000313" key="2">
    <source>
        <dbReference type="EMBL" id="KAK0380993.1"/>
    </source>
</evidence>
<feature type="region of interest" description="Disordered" evidence="1">
    <location>
        <begin position="1"/>
        <end position="76"/>
    </location>
</feature>
<evidence type="ECO:0000256" key="1">
    <source>
        <dbReference type="SAM" id="MobiDB-lite"/>
    </source>
</evidence>
<comment type="caution">
    <text evidence="2">The sequence shown here is derived from an EMBL/GenBank/DDBJ whole genome shotgun (WGS) entry which is preliminary data.</text>
</comment>
<reference evidence="2" key="1">
    <citation type="submission" date="2023-04" db="EMBL/GenBank/DDBJ databases">
        <title>Colletotrichum limetticola genome sequence.</title>
        <authorList>
            <person name="Baroncelli R."/>
        </authorList>
    </citation>
    <scope>NUCLEOTIDE SEQUENCE</scope>
    <source>
        <strain evidence="2">KLA-Anderson</strain>
    </source>
</reference>